<dbReference type="CDD" id="cd11332">
    <property type="entry name" value="AmyAc_OligoGlu_TS"/>
    <property type="match status" value="1"/>
</dbReference>
<dbReference type="PANTHER" id="PTHR10357">
    <property type="entry name" value="ALPHA-AMYLASE FAMILY MEMBER"/>
    <property type="match status" value="1"/>
</dbReference>
<keyword evidence="6" id="KW-1185">Reference proteome</keyword>
<feature type="region of interest" description="Disordered" evidence="3">
    <location>
        <begin position="1"/>
        <end position="52"/>
    </location>
</feature>
<proteinExistence type="inferred from homology"/>
<evidence type="ECO:0000256" key="1">
    <source>
        <dbReference type="ARBA" id="ARBA00008061"/>
    </source>
</evidence>
<feature type="domain" description="Glycosyl hydrolase family 13 catalytic" evidence="4">
    <location>
        <begin position="72"/>
        <end position="467"/>
    </location>
</feature>
<evidence type="ECO:0000256" key="2">
    <source>
        <dbReference type="ARBA" id="ARBA00023180"/>
    </source>
</evidence>
<sequence length="590" mass="65288">MTREVVPAAGPAADDHPAADDVPEPIGPETIEPEQFDPEAISPTPIPGGAFPTVPQLDPADDTWWRSAIFYQIYPRSFSDLDGDGVGDLAGVIDKLGYLELLGIDALWLSPIMRSPMADHGYDVSDPRDIDPLFGDLEDFDDLIAEAHDRDIRVTMDLVPNHTSDQHAWFAAALAAGPGSPERGRYIFRDGIGEGGDEPPNNWHSVFGGPAWTRVTESDGTPGQWYLHIFAAEQPDLNWENPEVWDDLETTLRFWLDRGVDGFRIDVAHGMAKPEDLPDMDLESTRLLQNDDDDPRFNNYAVHDIHRKIRAVLDEYPGAANVGEIWVEDNERFAEYLRPDELHLGFNFRLAKAAFDADEIRDAIENSLDAVVSVAGTPTWTLSNHDVEREVTRYGRPVGDTDARPDLELGIARARAMALVELALPGSVFIYNGAELGLPNVDLPDEVLQDPVWERSGHTERGRDGCRVPIPWEGNEPPFGFSSSSQTWLPLPESWSRFTVETELEDITSTLSLYRQAIDLRSERPEFAGTQVEWYGAPEGCLAFRRSEGRLICALNASDAPVPLPPGELLLVSAPLVDGHLAPNAAAWLV</sequence>
<dbReference type="GO" id="GO:0004556">
    <property type="term" value="F:alpha-amylase activity"/>
    <property type="evidence" value="ECO:0007669"/>
    <property type="project" value="TreeGrafter"/>
</dbReference>
<evidence type="ECO:0000256" key="3">
    <source>
        <dbReference type="SAM" id="MobiDB-lite"/>
    </source>
</evidence>
<dbReference type="GO" id="GO:0009313">
    <property type="term" value="P:oligosaccharide catabolic process"/>
    <property type="evidence" value="ECO:0007669"/>
    <property type="project" value="TreeGrafter"/>
</dbReference>
<dbReference type="SMART" id="SM00642">
    <property type="entry name" value="Aamy"/>
    <property type="match status" value="1"/>
</dbReference>
<dbReference type="Gene3D" id="3.90.400.10">
    <property type="entry name" value="Oligo-1,6-glucosidase, Domain 2"/>
    <property type="match status" value="1"/>
</dbReference>
<dbReference type="GO" id="GO:0016853">
    <property type="term" value="F:isomerase activity"/>
    <property type="evidence" value="ECO:0007669"/>
    <property type="project" value="UniProtKB-KW"/>
</dbReference>
<dbReference type="InterPro" id="IPR017853">
    <property type="entry name" value="GH"/>
</dbReference>
<keyword evidence="2" id="KW-0325">Glycoprotein</keyword>
<comment type="caution">
    <text evidence="5">The sequence shown here is derived from an EMBL/GenBank/DDBJ whole genome shotgun (WGS) entry which is preliminary data.</text>
</comment>
<evidence type="ECO:0000259" key="4">
    <source>
        <dbReference type="SMART" id="SM00642"/>
    </source>
</evidence>
<dbReference type="FunFam" id="3.90.400.10:FF:000001">
    <property type="entry name" value="Maltase A3, isoform A"/>
    <property type="match status" value="1"/>
</dbReference>
<dbReference type="SUPFAM" id="SSF51445">
    <property type="entry name" value="(Trans)glycosidases"/>
    <property type="match status" value="1"/>
</dbReference>
<dbReference type="Gene3D" id="3.20.20.80">
    <property type="entry name" value="Glycosidases"/>
    <property type="match status" value="2"/>
</dbReference>
<gene>
    <name evidence="5" type="ORF">GYA93_22900</name>
</gene>
<dbReference type="InterPro" id="IPR045857">
    <property type="entry name" value="O16G_dom_2"/>
</dbReference>
<dbReference type="AlphaFoldDB" id="A0A7K3LVW4"/>
<name>A0A7K3LVW4_9ACTN</name>
<dbReference type="EMBL" id="JAADZU010000117">
    <property type="protein sequence ID" value="NDK92384.1"/>
    <property type="molecule type" value="Genomic_DNA"/>
</dbReference>
<accession>A0A7K3LVW4</accession>
<organism evidence="5 6">
    <name type="scientific">Gordonia desulfuricans</name>
    <dbReference type="NCBI Taxonomy" id="89051"/>
    <lineage>
        <taxon>Bacteria</taxon>
        <taxon>Bacillati</taxon>
        <taxon>Actinomycetota</taxon>
        <taxon>Actinomycetes</taxon>
        <taxon>Mycobacteriales</taxon>
        <taxon>Gordoniaceae</taxon>
        <taxon>Gordonia</taxon>
    </lineage>
</organism>
<comment type="similarity">
    <text evidence="1">Belongs to the glycosyl hydrolase 13 family.</text>
</comment>
<dbReference type="PANTHER" id="PTHR10357:SF179">
    <property type="entry name" value="NEUTRAL AND BASIC AMINO ACID TRANSPORT PROTEIN RBAT"/>
    <property type="match status" value="1"/>
</dbReference>
<keyword evidence="5" id="KW-0378">Hydrolase</keyword>
<evidence type="ECO:0000313" key="5">
    <source>
        <dbReference type="EMBL" id="NDK92384.1"/>
    </source>
</evidence>
<feature type="compositionally biased region" description="Low complexity" evidence="3">
    <location>
        <begin position="1"/>
        <end position="12"/>
    </location>
</feature>
<dbReference type="InterPro" id="IPR006047">
    <property type="entry name" value="GH13_cat_dom"/>
</dbReference>
<reference evidence="5 6" key="1">
    <citation type="submission" date="2020-01" db="EMBL/GenBank/DDBJ databases">
        <title>Investigation of new actinobacteria for the biodesulphurisation of diesel fuel.</title>
        <authorList>
            <person name="Athi Narayanan S.M."/>
        </authorList>
    </citation>
    <scope>NUCLEOTIDE SEQUENCE [LARGE SCALE GENOMIC DNA]</scope>
    <source>
        <strain evidence="5 6">213E</strain>
    </source>
</reference>
<evidence type="ECO:0000313" key="6">
    <source>
        <dbReference type="Proteomes" id="UP000466307"/>
    </source>
</evidence>
<dbReference type="Proteomes" id="UP000466307">
    <property type="component" value="Unassembled WGS sequence"/>
</dbReference>
<protein>
    <submittedName>
        <fullName evidence="5">Glycoside hydrolase family 13 protein</fullName>
    </submittedName>
</protein>
<dbReference type="Pfam" id="PF00128">
    <property type="entry name" value="Alpha-amylase"/>
    <property type="match status" value="1"/>
</dbReference>